<keyword evidence="5" id="KW-0378">Hydrolase</keyword>
<dbReference type="GO" id="GO:0003676">
    <property type="term" value="F:nucleic acid binding"/>
    <property type="evidence" value="ECO:0007669"/>
    <property type="project" value="InterPro"/>
</dbReference>
<dbReference type="Pfam" id="PF17917">
    <property type="entry name" value="RT_RNaseH"/>
    <property type="match status" value="1"/>
</dbReference>
<keyword evidence="7" id="KW-0862">Zinc</keyword>
<evidence type="ECO:0000256" key="2">
    <source>
        <dbReference type="ARBA" id="ARBA00022695"/>
    </source>
</evidence>
<feature type="region of interest" description="Disordered" evidence="8">
    <location>
        <begin position="197"/>
        <end position="323"/>
    </location>
</feature>
<sequence length="948" mass="105524">MEASAIAISSDSLDTSVGSPPSQVILFGDIPTIIPSTYVIALETPPIAPVISSAAHVVEMTLVASPTGLCGLVPYSDSDSDSVDEMDSLEYITPLPATSPFLCIDSFEASDSSDRPPSQDPYVVTVARWRSRVTTHSSSPSNFPIAPVTASSGTRRRAAILIRPIEVIPLGRPYRTHHNGPWRFMTARKRVGPLPTRILTGRCMSPSSSDHHPSSSSLPTDSSPVHSLDLDAPDQAHSGSSTRVISPRLGYPSSSSGDSLERPLHSSLRSAGPSRKRCKSSDDFVPSSTPVTGSLAPTRADLLPPRKRFKDSYSSEASTEEDTEVDLIETKVDMKLGTGEGDDVRDQVEIDPRDVRDDTKEFKADTSVGYTVEVGIDLMSASVAAEESEKPAGEDSSGTRDGIARWMEADQLIASGDRTRMTERIENLRLENLKVRALLCIKRNHVDSLRLHMSCSQEEFRQICEDCDEVRKRFGRLESFVERRLGFHPYSRSHRVNQDLGLVNGNENGGGDEDGNGDGNGNGNGNGNNEGNNGDGYEDYNVNGRGDRPVTRKCQDIARAYAADNNEKKEYEGPLSYYNKCKLHREGPCTVRCGKCNMIGHLTRDCSYAVELADGRNSESSTVLRGCTLGLLGHPFNIDLMPIELGSFDVIINMDWLAKNHAVIVYDEKILRIPYENKILIIQGDKSNERNQQNKDKSKEKRLEDVPIVRGFPEVFLEDLHGLPPIRQVELQIDLVPGAAPIARAPYRLAPEGIHVDPVKIESIKEWESPKTPTKIRAPILALPEGSENFMNYTTHDLELGAVVFALKMWRHYLYGTKCIVFIVHKSLQHILDQKELNMRQHRWLELLSDYDCKLHYHSGKANILNAQVEARKEENYGTEDLCGMIKNLEPHADETLYFKNRSWIPCFGDLRALIMHESHKSKYSIHLGSNKMYQDLKKLYWWPTMKA</sequence>
<accession>A0A6L2MAG7</accession>
<dbReference type="Pfam" id="PF08284">
    <property type="entry name" value="RVP_2"/>
    <property type="match status" value="1"/>
</dbReference>
<dbReference type="GO" id="GO:0003964">
    <property type="term" value="F:RNA-directed DNA polymerase activity"/>
    <property type="evidence" value="ECO:0007669"/>
    <property type="project" value="UniProtKB-KW"/>
</dbReference>
<evidence type="ECO:0000256" key="1">
    <source>
        <dbReference type="ARBA" id="ARBA00022679"/>
    </source>
</evidence>
<reference evidence="10" key="1">
    <citation type="journal article" date="2019" name="Sci. Rep.">
        <title>Draft genome of Tanacetum cinerariifolium, the natural source of mosquito coil.</title>
        <authorList>
            <person name="Yamashiro T."/>
            <person name="Shiraishi A."/>
            <person name="Satake H."/>
            <person name="Nakayama K."/>
        </authorList>
    </citation>
    <scope>NUCLEOTIDE SEQUENCE</scope>
</reference>
<dbReference type="InterPro" id="IPR043502">
    <property type="entry name" value="DNA/RNA_pol_sf"/>
</dbReference>
<protein>
    <recommendedName>
        <fullName evidence="9">CCHC-type domain-containing protein</fullName>
    </recommendedName>
</protein>
<dbReference type="Gene3D" id="1.10.340.70">
    <property type="match status" value="1"/>
</dbReference>
<dbReference type="PANTHER" id="PTHR15503:SF45">
    <property type="entry name" value="RNA-DIRECTED DNA POLYMERASE HOMOLOG"/>
    <property type="match status" value="1"/>
</dbReference>
<keyword evidence="4" id="KW-0255">Endonuclease</keyword>
<dbReference type="EMBL" id="BKCJ010006200">
    <property type="protein sequence ID" value="GEU70888.1"/>
    <property type="molecule type" value="Genomic_DNA"/>
</dbReference>
<dbReference type="GO" id="GO:0004519">
    <property type="term" value="F:endonuclease activity"/>
    <property type="evidence" value="ECO:0007669"/>
    <property type="project" value="UniProtKB-KW"/>
</dbReference>
<dbReference type="InterPro" id="IPR041588">
    <property type="entry name" value="Integrase_H2C2"/>
</dbReference>
<keyword evidence="7" id="KW-0479">Metal-binding</keyword>
<dbReference type="InterPro" id="IPR021109">
    <property type="entry name" value="Peptidase_aspartic_dom_sf"/>
</dbReference>
<gene>
    <name evidence="10" type="ORF">Tci_042866</name>
</gene>
<dbReference type="CDD" id="cd09274">
    <property type="entry name" value="RNase_HI_RT_Ty3"/>
    <property type="match status" value="1"/>
</dbReference>
<dbReference type="SUPFAM" id="SSF56672">
    <property type="entry name" value="DNA/RNA polymerases"/>
    <property type="match status" value="1"/>
</dbReference>
<proteinExistence type="predicted"/>
<keyword evidence="6" id="KW-0695">RNA-directed DNA polymerase</keyword>
<evidence type="ECO:0000256" key="7">
    <source>
        <dbReference type="PROSITE-ProRule" id="PRU00047"/>
    </source>
</evidence>
<evidence type="ECO:0000259" key="9">
    <source>
        <dbReference type="PROSITE" id="PS50158"/>
    </source>
</evidence>
<dbReference type="InterPro" id="IPR032567">
    <property type="entry name" value="RTL1-rel"/>
</dbReference>
<feature type="domain" description="CCHC-type" evidence="9">
    <location>
        <begin position="592"/>
        <end position="606"/>
    </location>
</feature>
<dbReference type="Gene3D" id="2.40.70.10">
    <property type="entry name" value="Acid Proteases"/>
    <property type="match status" value="1"/>
</dbReference>
<dbReference type="PANTHER" id="PTHR15503">
    <property type="entry name" value="LDOC1 RELATED"/>
    <property type="match status" value="1"/>
</dbReference>
<dbReference type="GO" id="GO:0008270">
    <property type="term" value="F:zinc ion binding"/>
    <property type="evidence" value="ECO:0007669"/>
    <property type="project" value="UniProtKB-KW"/>
</dbReference>
<evidence type="ECO:0000256" key="4">
    <source>
        <dbReference type="ARBA" id="ARBA00022759"/>
    </source>
</evidence>
<feature type="compositionally biased region" description="Gly residues" evidence="8">
    <location>
        <begin position="517"/>
        <end position="528"/>
    </location>
</feature>
<keyword evidence="7" id="KW-0863">Zinc-finger</keyword>
<dbReference type="AlphaFoldDB" id="A0A6L2MAG7"/>
<dbReference type="GO" id="GO:0016787">
    <property type="term" value="F:hydrolase activity"/>
    <property type="evidence" value="ECO:0007669"/>
    <property type="project" value="UniProtKB-KW"/>
</dbReference>
<evidence type="ECO:0000256" key="3">
    <source>
        <dbReference type="ARBA" id="ARBA00022722"/>
    </source>
</evidence>
<dbReference type="Pfam" id="PF17921">
    <property type="entry name" value="Integrase_H2C2"/>
    <property type="match status" value="1"/>
</dbReference>
<keyword evidence="1" id="KW-0808">Transferase</keyword>
<dbReference type="InterPro" id="IPR001878">
    <property type="entry name" value="Znf_CCHC"/>
</dbReference>
<organism evidence="10">
    <name type="scientific">Tanacetum cinerariifolium</name>
    <name type="common">Dalmatian daisy</name>
    <name type="synonym">Chrysanthemum cinerariifolium</name>
    <dbReference type="NCBI Taxonomy" id="118510"/>
    <lineage>
        <taxon>Eukaryota</taxon>
        <taxon>Viridiplantae</taxon>
        <taxon>Streptophyta</taxon>
        <taxon>Embryophyta</taxon>
        <taxon>Tracheophyta</taxon>
        <taxon>Spermatophyta</taxon>
        <taxon>Magnoliopsida</taxon>
        <taxon>eudicotyledons</taxon>
        <taxon>Gunneridae</taxon>
        <taxon>Pentapetalae</taxon>
        <taxon>asterids</taxon>
        <taxon>campanulids</taxon>
        <taxon>Asterales</taxon>
        <taxon>Asteraceae</taxon>
        <taxon>Asteroideae</taxon>
        <taxon>Anthemideae</taxon>
        <taxon>Anthemidinae</taxon>
        <taxon>Tanacetum</taxon>
    </lineage>
</organism>
<feature type="region of interest" description="Disordered" evidence="8">
    <location>
        <begin position="498"/>
        <end position="548"/>
    </location>
</feature>
<evidence type="ECO:0000256" key="5">
    <source>
        <dbReference type="ARBA" id="ARBA00022801"/>
    </source>
</evidence>
<keyword evidence="2" id="KW-0548">Nucleotidyltransferase</keyword>
<keyword evidence="3" id="KW-0540">Nuclease</keyword>
<dbReference type="CDD" id="cd00303">
    <property type="entry name" value="retropepsin_like"/>
    <property type="match status" value="1"/>
</dbReference>
<feature type="compositionally biased region" description="Low complexity" evidence="8">
    <location>
        <begin position="214"/>
        <end position="227"/>
    </location>
</feature>
<name>A0A6L2MAG7_TANCI</name>
<dbReference type="InterPro" id="IPR041373">
    <property type="entry name" value="RT_RNaseH"/>
</dbReference>
<evidence type="ECO:0000313" key="10">
    <source>
        <dbReference type="EMBL" id="GEU70888.1"/>
    </source>
</evidence>
<evidence type="ECO:0000256" key="6">
    <source>
        <dbReference type="ARBA" id="ARBA00022918"/>
    </source>
</evidence>
<dbReference type="PROSITE" id="PS50158">
    <property type="entry name" value="ZF_CCHC"/>
    <property type="match status" value="1"/>
</dbReference>
<comment type="caution">
    <text evidence="10">The sequence shown here is derived from an EMBL/GenBank/DDBJ whole genome shotgun (WGS) entry which is preliminary data.</text>
</comment>
<evidence type="ECO:0000256" key="8">
    <source>
        <dbReference type="SAM" id="MobiDB-lite"/>
    </source>
</evidence>